<dbReference type="InterPro" id="IPR018062">
    <property type="entry name" value="HTH_AraC-typ_CS"/>
</dbReference>
<dbReference type="Proteomes" id="UP001302443">
    <property type="component" value="Chromosome"/>
</dbReference>
<dbReference type="InterPro" id="IPR013656">
    <property type="entry name" value="PAS_4"/>
</dbReference>
<evidence type="ECO:0000313" key="6">
    <source>
        <dbReference type="EMBL" id="WPA93610.1"/>
    </source>
</evidence>
<sequence length="285" mass="32483">MIDLNKLLLISQENMLFPVDNINNLLNHLGLVMPLINTLPNVTFFVKDRNAKYLLANENLAKRCKVDQPNGVIGKTAEDIFHADLGQSYSSQDYLVMQKKISVINKLELHLYKAGLLGWCLTTKVPIFDTNNQVIGVAGISVDLQDEKSVSPKLNGQLGRVEHYISQHFDTAIKITTLAEISGLSLSQLNRQFKTVFHITPQQYIQKKRLEHAIELLEEDYSITDISIKCAYADHSAFCRKFKELTNMTPSQFKRMRSTIDNNKHNDNKNIDNKAVNKWDMAYSI</sequence>
<keyword evidence="2" id="KW-0238">DNA-binding</keyword>
<dbReference type="PROSITE" id="PS00041">
    <property type="entry name" value="HTH_ARAC_FAMILY_1"/>
    <property type="match status" value="1"/>
</dbReference>
<dbReference type="InterPro" id="IPR000700">
    <property type="entry name" value="PAS-assoc_C"/>
</dbReference>
<dbReference type="EMBL" id="CP135990">
    <property type="protein sequence ID" value="WPA93610.1"/>
    <property type="molecule type" value="Genomic_DNA"/>
</dbReference>
<evidence type="ECO:0000256" key="1">
    <source>
        <dbReference type="ARBA" id="ARBA00023015"/>
    </source>
</evidence>
<dbReference type="Gene3D" id="3.30.450.20">
    <property type="entry name" value="PAS domain"/>
    <property type="match status" value="1"/>
</dbReference>
<keyword evidence="3" id="KW-0804">Transcription</keyword>
<reference evidence="6 7" key="1">
    <citation type="submission" date="2023-09" db="EMBL/GenBank/DDBJ databases">
        <title>Genomic Revisitation and Reclassification of the Genus Providencia.</title>
        <authorList>
            <person name="Dong X."/>
        </authorList>
    </citation>
    <scope>NUCLEOTIDE SEQUENCE [LARGE SCALE GENOMIC DNA]</scope>
    <source>
        <strain evidence="6 7">D4759</strain>
    </source>
</reference>
<accession>A0ABZ0N5C3</accession>
<feature type="domain" description="PAC" evidence="5">
    <location>
        <begin position="97"/>
        <end position="156"/>
    </location>
</feature>
<gene>
    <name evidence="6" type="ORF">QS795_007580</name>
</gene>
<evidence type="ECO:0000259" key="5">
    <source>
        <dbReference type="PROSITE" id="PS50113"/>
    </source>
</evidence>
<dbReference type="SMART" id="SM00342">
    <property type="entry name" value="HTH_ARAC"/>
    <property type="match status" value="1"/>
</dbReference>
<keyword evidence="7" id="KW-1185">Reference proteome</keyword>
<feature type="domain" description="HTH araC/xylS-type" evidence="4">
    <location>
        <begin position="159"/>
        <end position="256"/>
    </location>
</feature>
<name>A0ABZ0N5C3_9GAMM</name>
<dbReference type="InterPro" id="IPR018060">
    <property type="entry name" value="HTH_AraC"/>
</dbReference>
<organism evidence="6 7">
    <name type="scientific">Providencia zhijiangensis</name>
    <dbReference type="NCBI Taxonomy" id="3053982"/>
    <lineage>
        <taxon>Bacteria</taxon>
        <taxon>Pseudomonadati</taxon>
        <taxon>Pseudomonadota</taxon>
        <taxon>Gammaproteobacteria</taxon>
        <taxon>Enterobacterales</taxon>
        <taxon>Morganellaceae</taxon>
        <taxon>Providencia</taxon>
    </lineage>
</organism>
<dbReference type="Pfam" id="PF08448">
    <property type="entry name" value="PAS_4"/>
    <property type="match status" value="1"/>
</dbReference>
<dbReference type="RefSeq" id="WP_154603930.1">
    <property type="nucleotide sequence ID" value="NZ_CP135990.1"/>
</dbReference>
<dbReference type="SUPFAM" id="SSF46689">
    <property type="entry name" value="Homeodomain-like"/>
    <property type="match status" value="2"/>
</dbReference>
<evidence type="ECO:0000256" key="3">
    <source>
        <dbReference type="ARBA" id="ARBA00023163"/>
    </source>
</evidence>
<dbReference type="PANTHER" id="PTHR43280">
    <property type="entry name" value="ARAC-FAMILY TRANSCRIPTIONAL REGULATOR"/>
    <property type="match status" value="1"/>
</dbReference>
<evidence type="ECO:0000313" key="7">
    <source>
        <dbReference type="Proteomes" id="UP001302443"/>
    </source>
</evidence>
<dbReference type="PROSITE" id="PS01124">
    <property type="entry name" value="HTH_ARAC_FAMILY_2"/>
    <property type="match status" value="1"/>
</dbReference>
<dbReference type="InterPro" id="IPR009057">
    <property type="entry name" value="Homeodomain-like_sf"/>
</dbReference>
<protein>
    <submittedName>
        <fullName evidence="6">AraC family transcriptional regulator</fullName>
    </submittedName>
</protein>
<dbReference type="InterPro" id="IPR035965">
    <property type="entry name" value="PAS-like_dom_sf"/>
</dbReference>
<dbReference type="Pfam" id="PF12833">
    <property type="entry name" value="HTH_18"/>
    <property type="match status" value="1"/>
</dbReference>
<dbReference type="SUPFAM" id="SSF55785">
    <property type="entry name" value="PYP-like sensor domain (PAS domain)"/>
    <property type="match status" value="1"/>
</dbReference>
<dbReference type="PANTHER" id="PTHR43280:SF28">
    <property type="entry name" value="HTH-TYPE TRANSCRIPTIONAL ACTIVATOR RHAS"/>
    <property type="match status" value="1"/>
</dbReference>
<dbReference type="PROSITE" id="PS50113">
    <property type="entry name" value="PAC"/>
    <property type="match status" value="1"/>
</dbReference>
<evidence type="ECO:0000259" key="4">
    <source>
        <dbReference type="PROSITE" id="PS01124"/>
    </source>
</evidence>
<keyword evidence="1" id="KW-0805">Transcription regulation</keyword>
<proteinExistence type="predicted"/>
<evidence type="ECO:0000256" key="2">
    <source>
        <dbReference type="ARBA" id="ARBA00023125"/>
    </source>
</evidence>
<dbReference type="Gene3D" id="1.10.10.60">
    <property type="entry name" value="Homeodomain-like"/>
    <property type="match status" value="2"/>
</dbReference>